<sequence>MSSGKKVAKTNEDLEQMNIEAQTLKNTCKENRTKQDTAGKRCSKKNTRTIMSPVKTVSLKKTKISENKQIRAKNSYDNFIKTIIGETKQMNVKEKQHDSPNQKISDYESDLSEDSESNKDKGLNESKYKRMRIEKKLQQSFTVPEALLNQAQLLKNPRSGIFVYQCKQCLESQKQRQYFLFSTGISGLSILTIELCEEDLEKNISLGMHYSGYFGHYTNKLQKDTHSSNVDVLKFSRGGSIITSNAKKLLKLTKFCWVLHQVLRKQYASYNFSVHNAAISQKRWLLIISFRNLTTNIS</sequence>
<feature type="region of interest" description="Disordered" evidence="1">
    <location>
        <begin position="90"/>
        <end position="127"/>
    </location>
</feature>
<proteinExistence type="predicted"/>
<feature type="compositionally biased region" description="Basic and acidic residues" evidence="1">
    <location>
        <begin position="91"/>
        <end position="100"/>
    </location>
</feature>
<dbReference type="AlphaFoldDB" id="A0A914MRF2"/>
<organism evidence="2 3">
    <name type="scientific">Meloidogyne incognita</name>
    <name type="common">Southern root-knot nematode worm</name>
    <name type="synonym">Oxyuris incognita</name>
    <dbReference type="NCBI Taxonomy" id="6306"/>
    <lineage>
        <taxon>Eukaryota</taxon>
        <taxon>Metazoa</taxon>
        <taxon>Ecdysozoa</taxon>
        <taxon>Nematoda</taxon>
        <taxon>Chromadorea</taxon>
        <taxon>Rhabditida</taxon>
        <taxon>Tylenchina</taxon>
        <taxon>Tylenchomorpha</taxon>
        <taxon>Tylenchoidea</taxon>
        <taxon>Meloidogynidae</taxon>
        <taxon>Meloidogyninae</taxon>
        <taxon>Meloidogyne</taxon>
        <taxon>Meloidogyne incognita group</taxon>
    </lineage>
</organism>
<keyword evidence="2" id="KW-1185">Reference proteome</keyword>
<feature type="compositionally biased region" description="Basic and acidic residues" evidence="1">
    <location>
        <begin position="116"/>
        <end position="127"/>
    </location>
</feature>
<evidence type="ECO:0000256" key="1">
    <source>
        <dbReference type="SAM" id="MobiDB-lite"/>
    </source>
</evidence>
<evidence type="ECO:0000313" key="2">
    <source>
        <dbReference type="Proteomes" id="UP000887563"/>
    </source>
</evidence>
<protein>
    <submittedName>
        <fullName evidence="3">Uncharacterized protein</fullName>
    </submittedName>
</protein>
<feature type="region of interest" description="Disordered" evidence="1">
    <location>
        <begin position="23"/>
        <end position="50"/>
    </location>
</feature>
<dbReference type="Proteomes" id="UP000887563">
    <property type="component" value="Unplaced"/>
</dbReference>
<evidence type="ECO:0000313" key="3">
    <source>
        <dbReference type="WBParaSite" id="Minc3s02298g29320"/>
    </source>
</evidence>
<dbReference type="WBParaSite" id="Minc3s02298g29320">
    <property type="protein sequence ID" value="Minc3s02298g29320"/>
    <property type="gene ID" value="Minc3s02298g29320"/>
</dbReference>
<accession>A0A914MRF2</accession>
<name>A0A914MRF2_MELIC</name>
<reference evidence="3" key="1">
    <citation type="submission" date="2022-11" db="UniProtKB">
        <authorList>
            <consortium name="WormBaseParasite"/>
        </authorList>
    </citation>
    <scope>IDENTIFICATION</scope>
</reference>
<feature type="compositionally biased region" description="Basic and acidic residues" evidence="1">
    <location>
        <begin position="27"/>
        <end position="39"/>
    </location>
</feature>